<dbReference type="GO" id="GO:0004674">
    <property type="term" value="F:protein serine/threonine kinase activity"/>
    <property type="evidence" value="ECO:0007669"/>
    <property type="project" value="UniProtKB-KW"/>
</dbReference>
<dbReference type="PROSITE" id="PS50011">
    <property type="entry name" value="PROTEIN_KINASE_DOM"/>
    <property type="match status" value="1"/>
</dbReference>
<dbReference type="Gene3D" id="3.30.200.20">
    <property type="entry name" value="Phosphorylase Kinase, domain 1"/>
    <property type="match status" value="1"/>
</dbReference>
<evidence type="ECO:0000256" key="6">
    <source>
        <dbReference type="SAM" id="Phobius"/>
    </source>
</evidence>
<dbReference type="InterPro" id="IPR008271">
    <property type="entry name" value="Ser/Thr_kinase_AS"/>
</dbReference>
<feature type="binding site" evidence="5">
    <location>
        <position position="87"/>
    </location>
    <ligand>
        <name>ATP</name>
        <dbReference type="ChEBI" id="CHEBI:30616"/>
    </ligand>
</feature>
<keyword evidence="1" id="KW-0808">Transferase</keyword>
<sequence>MSTDSDLCPKCGQPLPQDAPRGLCPACLMAAGMETEPLPASAMPAPEPELLAKAFPHLEILEPLGAGGMGRVYKVRQPHLDRIAALKVLPPALASDPGWVERFHREARALARLNHPHIVQVYDFGEATSVEERPSLPYLLMEFVDGVNLRQAMQAGTLTAREALAIVPKLCDALQYAHERGVLHRDLKPENILMDDEGRVKIADFGLAKFVHSKGDAPPSVMLTQTGMHMGTAAYMAPEQIEHPQDVDHRADIYSLGVVFYEMLTGGLPLGRFPAPSETSGVDPRLDGVVFRTLEKHREKRYQSAGEVKTGLEHVCTSPVSQERKKAGASGLNRGCGVLAWILVGVFVFCAVGLALPALWYFAGHKAARYPVVAFQMCDTLSHVGTAVSVDPVVRSSPEAGGSIRIESTKGAVITVAELNGAQVTSGGLIQCGAMLKCKDTPEGAYLEMHIETTNGSLLTSKLPAQMVGGTAEWQPIWTNVDLPPGAQIARLWVNAVVNGSGTLWVDEILISHEPNP</sequence>
<organism evidence="8 9">
    <name type="scientific">Roseimicrobium gellanilyticum</name>
    <dbReference type="NCBI Taxonomy" id="748857"/>
    <lineage>
        <taxon>Bacteria</taxon>
        <taxon>Pseudomonadati</taxon>
        <taxon>Verrucomicrobiota</taxon>
        <taxon>Verrucomicrobiia</taxon>
        <taxon>Verrucomicrobiales</taxon>
        <taxon>Verrucomicrobiaceae</taxon>
        <taxon>Roseimicrobium</taxon>
    </lineage>
</organism>
<evidence type="ECO:0000313" key="8">
    <source>
        <dbReference type="EMBL" id="RBP47342.1"/>
    </source>
</evidence>
<evidence type="ECO:0000259" key="7">
    <source>
        <dbReference type="PROSITE" id="PS50011"/>
    </source>
</evidence>
<dbReference type="Gene3D" id="2.60.120.260">
    <property type="entry name" value="Galactose-binding domain-like"/>
    <property type="match status" value="1"/>
</dbReference>
<keyword evidence="4 5" id="KW-0067">ATP-binding</keyword>
<evidence type="ECO:0000256" key="4">
    <source>
        <dbReference type="ARBA" id="ARBA00022840"/>
    </source>
</evidence>
<dbReference type="EMBL" id="QNRR01000001">
    <property type="protein sequence ID" value="RBP47342.1"/>
    <property type="molecule type" value="Genomic_DNA"/>
</dbReference>
<dbReference type="PROSITE" id="PS00107">
    <property type="entry name" value="PROTEIN_KINASE_ATP"/>
    <property type="match status" value="1"/>
</dbReference>
<keyword evidence="9" id="KW-1185">Reference proteome</keyword>
<feature type="domain" description="Protein kinase" evidence="7">
    <location>
        <begin position="58"/>
        <end position="342"/>
    </location>
</feature>
<dbReference type="InterPro" id="IPR000719">
    <property type="entry name" value="Prot_kinase_dom"/>
</dbReference>
<dbReference type="PROSITE" id="PS00108">
    <property type="entry name" value="PROTEIN_KINASE_ST"/>
    <property type="match status" value="1"/>
</dbReference>
<dbReference type="OrthoDB" id="6111975at2"/>
<comment type="caution">
    <text evidence="8">The sequence shown here is derived from an EMBL/GenBank/DDBJ whole genome shotgun (WGS) entry which is preliminary data.</text>
</comment>
<dbReference type="Gene3D" id="1.10.510.10">
    <property type="entry name" value="Transferase(Phosphotransferase) domain 1"/>
    <property type="match status" value="1"/>
</dbReference>
<reference evidence="8 9" key="1">
    <citation type="submission" date="2018-06" db="EMBL/GenBank/DDBJ databases">
        <title>Genomic Encyclopedia of Type Strains, Phase IV (KMG-IV): sequencing the most valuable type-strain genomes for metagenomic binning, comparative biology and taxonomic classification.</title>
        <authorList>
            <person name="Goeker M."/>
        </authorList>
    </citation>
    <scope>NUCLEOTIDE SEQUENCE [LARGE SCALE GENOMIC DNA]</scope>
    <source>
        <strain evidence="8 9">DSM 25532</strain>
    </source>
</reference>
<dbReference type="SMART" id="SM00220">
    <property type="entry name" value="S_TKc"/>
    <property type="match status" value="1"/>
</dbReference>
<evidence type="ECO:0000256" key="5">
    <source>
        <dbReference type="PROSITE-ProRule" id="PRU10141"/>
    </source>
</evidence>
<feature type="transmembrane region" description="Helical" evidence="6">
    <location>
        <begin position="338"/>
        <end position="362"/>
    </location>
</feature>
<dbReference type="InterPro" id="IPR017441">
    <property type="entry name" value="Protein_kinase_ATP_BS"/>
</dbReference>
<proteinExistence type="predicted"/>
<dbReference type="CDD" id="cd14014">
    <property type="entry name" value="STKc_PknB_like"/>
    <property type="match status" value="1"/>
</dbReference>
<dbReference type="AlphaFoldDB" id="A0A366HSV1"/>
<name>A0A366HSV1_9BACT</name>
<keyword evidence="8" id="KW-0723">Serine/threonine-protein kinase</keyword>
<dbReference type="RefSeq" id="WP_113956282.1">
    <property type="nucleotide sequence ID" value="NZ_QNRR01000001.1"/>
</dbReference>
<dbReference type="PANTHER" id="PTHR43289">
    <property type="entry name" value="MITOGEN-ACTIVATED PROTEIN KINASE KINASE KINASE 20-RELATED"/>
    <property type="match status" value="1"/>
</dbReference>
<keyword evidence="2 5" id="KW-0547">Nucleotide-binding</keyword>
<protein>
    <submittedName>
        <fullName evidence="8">Serine/threonine protein kinase</fullName>
    </submittedName>
</protein>
<evidence type="ECO:0000256" key="1">
    <source>
        <dbReference type="ARBA" id="ARBA00022679"/>
    </source>
</evidence>
<keyword evidence="6" id="KW-0812">Transmembrane</keyword>
<dbReference type="Proteomes" id="UP000253426">
    <property type="component" value="Unassembled WGS sequence"/>
</dbReference>
<dbReference type="GO" id="GO:0005524">
    <property type="term" value="F:ATP binding"/>
    <property type="evidence" value="ECO:0007669"/>
    <property type="project" value="UniProtKB-UniRule"/>
</dbReference>
<accession>A0A366HSV1</accession>
<dbReference type="Pfam" id="PF00069">
    <property type="entry name" value="Pkinase"/>
    <property type="match status" value="1"/>
</dbReference>
<gene>
    <name evidence="8" type="ORF">DES53_101139</name>
</gene>
<dbReference type="InterPro" id="IPR011009">
    <property type="entry name" value="Kinase-like_dom_sf"/>
</dbReference>
<dbReference type="PANTHER" id="PTHR43289:SF6">
    <property type="entry name" value="SERINE_THREONINE-PROTEIN KINASE NEKL-3"/>
    <property type="match status" value="1"/>
</dbReference>
<evidence type="ECO:0000256" key="2">
    <source>
        <dbReference type="ARBA" id="ARBA00022741"/>
    </source>
</evidence>
<evidence type="ECO:0000313" key="9">
    <source>
        <dbReference type="Proteomes" id="UP000253426"/>
    </source>
</evidence>
<keyword evidence="6" id="KW-1133">Transmembrane helix</keyword>
<dbReference type="SUPFAM" id="SSF56112">
    <property type="entry name" value="Protein kinase-like (PK-like)"/>
    <property type="match status" value="1"/>
</dbReference>
<keyword evidence="6" id="KW-0472">Membrane</keyword>
<evidence type="ECO:0000256" key="3">
    <source>
        <dbReference type="ARBA" id="ARBA00022777"/>
    </source>
</evidence>
<keyword evidence="3 8" id="KW-0418">Kinase</keyword>